<dbReference type="Gene3D" id="3.40.50.2300">
    <property type="match status" value="1"/>
</dbReference>
<evidence type="ECO:0000313" key="3">
    <source>
        <dbReference type="EMBL" id="MBE9638372.1"/>
    </source>
</evidence>
<dbReference type="SUPFAM" id="SSF52788">
    <property type="entry name" value="Phosphotyrosine protein phosphatases I"/>
    <property type="match status" value="1"/>
</dbReference>
<dbReference type="InterPro" id="IPR036388">
    <property type="entry name" value="WH-like_DNA-bd_sf"/>
</dbReference>
<sequence length="292" mass="29924">MEPLCLARLGLLGNPLRVTVLRLLIRHLPHPLAAGDLARALAVPPSTLSAHLAALCDAGLLVQRAQGPLRLYHAVPGALAHVIDWLGADVALGRAGAVPEREVPGRRRSARARLLFLCSDGALLSPLAAALARRRLRGGARVSAAGADPACAFDPLLLALLGVWGLPPPGDVPRGAMERGADMVIALDTVAADALPLGSQMPPPVCAYWPLPRAGAGRVIPRAVALHAAMCALEPRLAALARLPSGSAPREAVQAALDSLSSGLPEVARAAGSAPAPRRRSPFPALPASAAS</sequence>
<dbReference type="Gene3D" id="1.10.10.10">
    <property type="entry name" value="Winged helix-like DNA-binding domain superfamily/Winged helix DNA-binding domain"/>
    <property type="match status" value="1"/>
</dbReference>
<evidence type="ECO:0000256" key="1">
    <source>
        <dbReference type="SAM" id="MobiDB-lite"/>
    </source>
</evidence>
<dbReference type="PROSITE" id="PS50987">
    <property type="entry name" value="HTH_ARSR_2"/>
    <property type="match status" value="1"/>
</dbReference>
<gene>
    <name evidence="3" type="ORF">IQ782_16080</name>
</gene>
<dbReference type="SMART" id="SM00418">
    <property type="entry name" value="HTH_ARSR"/>
    <property type="match status" value="1"/>
</dbReference>
<feature type="domain" description="HTH arsR-type" evidence="2">
    <location>
        <begin position="1"/>
        <end position="97"/>
    </location>
</feature>
<evidence type="ECO:0000313" key="4">
    <source>
        <dbReference type="Proteomes" id="UP000607796"/>
    </source>
</evidence>
<protein>
    <submittedName>
        <fullName evidence="3">Winged helix-turn-helix transcriptional regulator</fullName>
    </submittedName>
</protein>
<reference evidence="3 4" key="1">
    <citation type="journal article" date="2021" name="Int. J. Syst. Evol. Microbiol.">
        <title>Salipiger mangrovisoli sp. nov., isolated from mangrove soil and the proposal for the reclassification of Paraphaeobacter pallidus as Salipiger pallidus comb. nov.</title>
        <authorList>
            <person name="Du J."/>
            <person name="Liu Y."/>
            <person name="Pei T."/>
            <person name="Deng M.R."/>
            <person name="Zhu H."/>
        </authorList>
    </citation>
    <scope>NUCLEOTIDE SEQUENCE [LARGE SCALE GENOMIC DNA]</scope>
    <source>
        <strain evidence="3 4">6D45A</strain>
    </source>
</reference>
<dbReference type="RefSeq" id="WP_194135678.1">
    <property type="nucleotide sequence ID" value="NZ_JADFFK010000012.1"/>
</dbReference>
<proteinExistence type="predicted"/>
<evidence type="ECO:0000259" key="2">
    <source>
        <dbReference type="PROSITE" id="PS50987"/>
    </source>
</evidence>
<organism evidence="3 4">
    <name type="scientific">Salipiger mangrovisoli</name>
    <dbReference type="NCBI Taxonomy" id="2865933"/>
    <lineage>
        <taxon>Bacteria</taxon>
        <taxon>Pseudomonadati</taxon>
        <taxon>Pseudomonadota</taxon>
        <taxon>Alphaproteobacteria</taxon>
        <taxon>Rhodobacterales</taxon>
        <taxon>Roseobacteraceae</taxon>
        <taxon>Salipiger</taxon>
    </lineage>
</organism>
<comment type="caution">
    <text evidence="3">The sequence shown here is derived from an EMBL/GenBank/DDBJ whole genome shotgun (WGS) entry which is preliminary data.</text>
</comment>
<accession>A0ABR9X4D2</accession>
<dbReference type="InterPro" id="IPR036196">
    <property type="entry name" value="Ptyr_pPase_sf"/>
</dbReference>
<dbReference type="CDD" id="cd00090">
    <property type="entry name" value="HTH_ARSR"/>
    <property type="match status" value="1"/>
</dbReference>
<dbReference type="InterPro" id="IPR001845">
    <property type="entry name" value="HTH_ArsR_DNA-bd_dom"/>
</dbReference>
<dbReference type="Pfam" id="PF01022">
    <property type="entry name" value="HTH_5"/>
    <property type="match status" value="1"/>
</dbReference>
<dbReference type="InterPro" id="IPR011991">
    <property type="entry name" value="ArsR-like_HTH"/>
</dbReference>
<keyword evidence="4" id="KW-1185">Reference proteome</keyword>
<dbReference type="InterPro" id="IPR036390">
    <property type="entry name" value="WH_DNA-bd_sf"/>
</dbReference>
<name>A0ABR9X4D2_9RHOB</name>
<feature type="compositionally biased region" description="Low complexity" evidence="1">
    <location>
        <begin position="268"/>
        <end position="292"/>
    </location>
</feature>
<feature type="region of interest" description="Disordered" evidence="1">
    <location>
        <begin position="267"/>
        <end position="292"/>
    </location>
</feature>
<dbReference type="Proteomes" id="UP000607796">
    <property type="component" value="Unassembled WGS sequence"/>
</dbReference>
<dbReference type="SUPFAM" id="SSF46785">
    <property type="entry name" value="Winged helix' DNA-binding domain"/>
    <property type="match status" value="1"/>
</dbReference>
<dbReference type="EMBL" id="JADFFK010000012">
    <property type="protein sequence ID" value="MBE9638372.1"/>
    <property type="molecule type" value="Genomic_DNA"/>
</dbReference>